<keyword evidence="9" id="KW-1185">Reference proteome</keyword>
<evidence type="ECO:0000256" key="5">
    <source>
        <dbReference type="ARBA" id="ARBA00022801"/>
    </source>
</evidence>
<keyword evidence="2" id="KW-1277">Toxin-antitoxin system</keyword>
<dbReference type="GO" id="GO:0003729">
    <property type="term" value="F:mRNA binding"/>
    <property type="evidence" value="ECO:0007669"/>
    <property type="project" value="InterPro"/>
</dbReference>
<gene>
    <name evidence="8" type="ORF">LX24_01045</name>
</gene>
<evidence type="ECO:0000256" key="4">
    <source>
        <dbReference type="ARBA" id="ARBA00022759"/>
    </source>
</evidence>
<evidence type="ECO:0000313" key="8">
    <source>
        <dbReference type="EMBL" id="TYO96576.1"/>
    </source>
</evidence>
<proteinExistence type="inferred from homology"/>
<evidence type="ECO:0000256" key="3">
    <source>
        <dbReference type="ARBA" id="ARBA00022722"/>
    </source>
</evidence>
<evidence type="ECO:0000256" key="1">
    <source>
        <dbReference type="ARBA" id="ARBA00006620"/>
    </source>
</evidence>
<dbReference type="GO" id="GO:0004519">
    <property type="term" value="F:endonuclease activity"/>
    <property type="evidence" value="ECO:0007669"/>
    <property type="project" value="UniProtKB-KW"/>
</dbReference>
<dbReference type="GO" id="GO:0016787">
    <property type="term" value="F:hydrolase activity"/>
    <property type="evidence" value="ECO:0007669"/>
    <property type="project" value="UniProtKB-KW"/>
</dbReference>
<evidence type="ECO:0000313" key="9">
    <source>
        <dbReference type="Proteomes" id="UP000323166"/>
    </source>
</evidence>
<dbReference type="SUPFAM" id="SSF54786">
    <property type="entry name" value="YcfA/nrd intein domain"/>
    <property type="match status" value="1"/>
</dbReference>
<evidence type="ECO:0000256" key="7">
    <source>
        <dbReference type="ARBA" id="ARBA00023016"/>
    </source>
</evidence>
<dbReference type="Gene3D" id="3.30.920.30">
    <property type="entry name" value="Hypothetical protein"/>
    <property type="match status" value="1"/>
</dbReference>
<keyword evidence="5" id="KW-0378">Hydrolase</keyword>
<dbReference type="Pfam" id="PF07927">
    <property type="entry name" value="HicA_toxin"/>
    <property type="match status" value="1"/>
</dbReference>
<dbReference type="Proteomes" id="UP000323166">
    <property type="component" value="Unassembled WGS sequence"/>
</dbReference>
<sequence>MAKLPVLSGTQVVQLLSQFGFVKVAQKGSHVKLKGVRNGMSRIVIVPLHKELATGTLASILRQASLSIEELTGEEQ</sequence>
<keyword evidence="4" id="KW-0255">Endonuclease</keyword>
<keyword evidence="6" id="KW-0694">RNA-binding</keyword>
<keyword evidence="7" id="KW-0346">Stress response</keyword>
<dbReference type="InterPro" id="IPR012933">
    <property type="entry name" value="HicA_mRNA_interferase"/>
</dbReference>
<protein>
    <submittedName>
        <fullName evidence="8">Putative RNA binding protein YcfA (HicA-like mRNA interferase family)</fullName>
    </submittedName>
</protein>
<accession>A0A5S4ZWI3</accession>
<dbReference type="EMBL" id="VNHM01000004">
    <property type="protein sequence ID" value="TYO96576.1"/>
    <property type="molecule type" value="Genomic_DNA"/>
</dbReference>
<dbReference type="RefSeq" id="WP_166511078.1">
    <property type="nucleotide sequence ID" value="NZ_VNHM01000004.1"/>
</dbReference>
<organism evidence="8 9">
    <name type="scientific">Desulfallas thermosapovorans DSM 6562</name>
    <dbReference type="NCBI Taxonomy" id="1121431"/>
    <lineage>
        <taxon>Bacteria</taxon>
        <taxon>Bacillati</taxon>
        <taxon>Bacillota</taxon>
        <taxon>Clostridia</taxon>
        <taxon>Eubacteriales</taxon>
        <taxon>Desulfallaceae</taxon>
        <taxon>Desulfallas</taxon>
    </lineage>
</organism>
<keyword evidence="3" id="KW-0540">Nuclease</keyword>
<dbReference type="AlphaFoldDB" id="A0A5S4ZWI3"/>
<name>A0A5S4ZWI3_9FIRM</name>
<evidence type="ECO:0000256" key="6">
    <source>
        <dbReference type="ARBA" id="ARBA00022884"/>
    </source>
</evidence>
<evidence type="ECO:0000256" key="2">
    <source>
        <dbReference type="ARBA" id="ARBA00022649"/>
    </source>
</evidence>
<comment type="caution">
    <text evidence="8">The sequence shown here is derived from an EMBL/GenBank/DDBJ whole genome shotgun (WGS) entry which is preliminary data.</text>
</comment>
<dbReference type="InterPro" id="IPR038570">
    <property type="entry name" value="HicA_sf"/>
</dbReference>
<comment type="similarity">
    <text evidence="1">Belongs to the HicA mRNA interferase family.</text>
</comment>
<reference evidence="8 9" key="1">
    <citation type="submission" date="2019-07" db="EMBL/GenBank/DDBJ databases">
        <title>Genomic Encyclopedia of Type Strains, Phase I: the one thousand microbial genomes (KMG-I) project.</title>
        <authorList>
            <person name="Kyrpides N."/>
        </authorList>
    </citation>
    <scope>NUCLEOTIDE SEQUENCE [LARGE SCALE GENOMIC DNA]</scope>
    <source>
        <strain evidence="8 9">DSM 6562</strain>
    </source>
</reference>